<feature type="region of interest" description="Disordered" evidence="5">
    <location>
        <begin position="1370"/>
        <end position="1405"/>
    </location>
</feature>
<evidence type="ECO:0000256" key="4">
    <source>
        <dbReference type="PROSITE-ProRule" id="PRU00134"/>
    </source>
</evidence>
<comment type="caution">
    <text evidence="7">The sequence shown here is derived from an EMBL/GenBank/DDBJ whole genome shotgun (WGS) entry which is preliminary data.</text>
</comment>
<dbReference type="PROSITE" id="PS50865">
    <property type="entry name" value="ZF_MYND_2"/>
    <property type="match status" value="1"/>
</dbReference>
<feature type="region of interest" description="Disordered" evidence="5">
    <location>
        <begin position="1273"/>
        <end position="1321"/>
    </location>
</feature>
<keyword evidence="1" id="KW-0479">Metal-binding</keyword>
<sequence length="1444" mass="157242">MGSSCLIKSCTVKKAKIGASFHRLPWKYPSLFSTLQDVFGRGNVREVTRWSRICSVHIAQLAPLANSHETVRRLVEYYAWNASRSYRKVVEVSEKDENRVNGDGGGNGSNKIFLERSGKDEMVNGESGGVGNGNTILLEYSRRDEIVNGDGGNGSNKIFLEHSGKDRTVNDNDDGGGVGVVRNVHSKSFKGTDEVSGKDKTMKDDMLLLKLAEKDKTVKYNDGEDGVGVVGDEKEERVRRIGGGGVGDEEKEGEFEKRNNHANGGGVVVVGGSSGFLDLLTEREEKEELKEFVNERNNKKDGITSDCDFVDLLTEIREGKTGRGKEFVGNKNKKDICDTDVGNDLSVLFTEKKRKEEIDQKNMDMIKDNYNYLYARYRLLNSVGRKEVVSEKDAIIDDDDIDVLGGGESCKVMMINKEMERPPRKEERERVEGKEERQERKDTTLNKTTNSTKSNTITNKITTKTNNTNNVLNNWTLHGVAREVPLVTKSNVNVVMMNGNFLLRDDVYFEEQLMRRKVEDERRMDEEKQRMAEKKHRMKKKDEIEKQRMKKEEEGEQRKSKENEELGGEISVEISTISTTNTSSSSSLSSSSSSSSSSSTTPNHWRRSSRSGEGVGGGKGLVRSGQGSSDQFLLQIIPAGSLANVQDPKAVLTLNYYPGLRRVSAVYSCREGGWPGDHSMIPDDCAAGAMDTARDPDVCVEENGKPKKTGCGEEQDINDNHTKPDDKTNTNKNGCASAMTNGEVAGENNNKEISEEEREGGKSTAEGDKKKNNSNKKEEGEEEEGEVGVEEEEEEEKKKEKDKEVVEEQQQEKQHQQEEEEEEEAGEEESKMEVEESTGEDRVRVDMDGSEEDEDKDSSEDDEDKLVISEGNEKAGEEESTDDNSKGEPSTAETPPVPQKPPTAPTTAPSSRSPTPKRPAEEEDGAGAGLASKRSRPLEELVCLDGLSTVSQVEGSLGQVKRDLEAVEFLIKQKEEEWNTLLRLQKRKEELYDRLARRRQVLLMKGGGSTGEEAEGSGKEGGEEEGAEGGASSNLLFLPQGGYSTLGGSQLPLMMMSQLISGSASPQSLQQMPQVLTKEGGSDGSGGNISVIDIHTSTNKPGSDPPKVSMTSEAQSKLSKQLTSGLASMKPILPKPTGSMGSGMAGLPTSLSFTATGHGPQGPTVNVQHLIAAHRKENPNTPPISGKSPTPRRATRGAWRHRYDGDKRAGRELERPPSVSSSSSEADTRPVPSGGQGTKGFLPMNDPSVSYKDVLLRFAELTQIEKQPGSPQISIFPVGCGEGVGKRGGGEGSRESTPSVVRDHTPPSHHPSPAPPTSKAGLEAPSALAKLLLESRAVSSAGNLVKSVGDPSAVVANSQYLTLSALLSGSSTTTVKDKTSHSQSESRGKKGNQGSDEPGSGNPKCQGCHKQRAQFVCAGCGNQWYCSRECQVAAWEEHSEHCNN</sequence>
<feature type="compositionally biased region" description="Low complexity" evidence="5">
    <location>
        <begin position="445"/>
        <end position="454"/>
    </location>
</feature>
<dbReference type="SUPFAM" id="SSF144232">
    <property type="entry name" value="HIT/MYND zinc finger-like"/>
    <property type="match status" value="1"/>
</dbReference>
<reference evidence="7" key="1">
    <citation type="submission" date="2023-11" db="EMBL/GenBank/DDBJ databases">
        <title>Genome assemblies of two species of porcelain crab, Petrolisthes cinctipes and Petrolisthes manimaculis (Anomura: Porcellanidae).</title>
        <authorList>
            <person name="Angst P."/>
        </authorList>
    </citation>
    <scope>NUCLEOTIDE SEQUENCE</scope>
    <source>
        <strain evidence="7">PB745_02</strain>
        <tissue evidence="7">Gill</tissue>
    </source>
</reference>
<keyword evidence="2 4" id="KW-0863">Zinc-finger</keyword>
<gene>
    <name evidence="7" type="ORF">Pmani_033826</name>
</gene>
<keyword evidence="8" id="KW-1185">Reference proteome</keyword>
<dbReference type="InterPro" id="IPR002893">
    <property type="entry name" value="Znf_MYND"/>
</dbReference>
<feature type="region of interest" description="Disordered" evidence="5">
    <location>
        <begin position="519"/>
        <end position="626"/>
    </location>
</feature>
<feature type="compositionally biased region" description="Low complexity" evidence="5">
    <location>
        <begin position="575"/>
        <end position="601"/>
    </location>
</feature>
<feature type="region of interest" description="Disordered" evidence="5">
    <location>
        <begin position="1004"/>
        <end position="1034"/>
    </location>
</feature>
<evidence type="ECO:0000313" key="7">
    <source>
        <dbReference type="EMBL" id="KAK4293482.1"/>
    </source>
</evidence>
<feature type="region of interest" description="Disordered" evidence="5">
    <location>
        <begin position="1176"/>
        <end position="1245"/>
    </location>
</feature>
<evidence type="ECO:0000259" key="6">
    <source>
        <dbReference type="PROSITE" id="PS50865"/>
    </source>
</evidence>
<dbReference type="PROSITE" id="PS01360">
    <property type="entry name" value="ZF_MYND_1"/>
    <property type="match status" value="1"/>
</dbReference>
<name>A0AAE1NQL0_9EUCA</name>
<feature type="region of interest" description="Disordered" evidence="5">
    <location>
        <begin position="238"/>
        <end position="260"/>
    </location>
</feature>
<feature type="region of interest" description="Disordered" evidence="5">
    <location>
        <begin position="1137"/>
        <end position="1164"/>
    </location>
</feature>
<feature type="region of interest" description="Disordered" evidence="5">
    <location>
        <begin position="419"/>
        <end position="454"/>
    </location>
</feature>
<dbReference type="FunFam" id="6.10.140.2220:FF:000022">
    <property type="entry name" value="Leucine-rich repeat-containing protein"/>
    <property type="match status" value="1"/>
</dbReference>
<feature type="region of interest" description="Disordered" evidence="5">
    <location>
        <begin position="1094"/>
        <end position="1116"/>
    </location>
</feature>
<evidence type="ECO:0000313" key="8">
    <source>
        <dbReference type="Proteomes" id="UP001292094"/>
    </source>
</evidence>
<evidence type="ECO:0000256" key="2">
    <source>
        <dbReference type="ARBA" id="ARBA00022771"/>
    </source>
</evidence>
<protein>
    <recommendedName>
        <fullName evidence="6">MYND-type domain-containing protein</fullName>
    </recommendedName>
</protein>
<dbReference type="EMBL" id="JAWZYT010004537">
    <property type="protein sequence ID" value="KAK4293482.1"/>
    <property type="molecule type" value="Genomic_DNA"/>
</dbReference>
<feature type="compositionally biased region" description="Basic and acidic residues" evidence="5">
    <location>
        <begin position="1375"/>
        <end position="1388"/>
    </location>
</feature>
<proteinExistence type="predicted"/>
<evidence type="ECO:0000256" key="3">
    <source>
        <dbReference type="ARBA" id="ARBA00022833"/>
    </source>
</evidence>
<feature type="region of interest" description="Disordered" evidence="5">
    <location>
        <begin position="697"/>
        <end position="937"/>
    </location>
</feature>
<feature type="compositionally biased region" description="Basic and acidic residues" evidence="5">
    <location>
        <begin position="540"/>
        <end position="564"/>
    </location>
</feature>
<feature type="compositionally biased region" description="Acidic residues" evidence="5">
    <location>
        <begin position="848"/>
        <end position="864"/>
    </location>
</feature>
<feature type="compositionally biased region" description="Acidic residues" evidence="5">
    <location>
        <begin position="818"/>
        <end position="827"/>
    </location>
</feature>
<feature type="compositionally biased region" description="Pro residues" evidence="5">
    <location>
        <begin position="895"/>
        <end position="904"/>
    </location>
</feature>
<dbReference type="GO" id="GO:0008270">
    <property type="term" value="F:zinc ion binding"/>
    <property type="evidence" value="ECO:0007669"/>
    <property type="project" value="UniProtKB-KW"/>
</dbReference>
<dbReference type="Pfam" id="PF01753">
    <property type="entry name" value="zf-MYND"/>
    <property type="match status" value="1"/>
</dbReference>
<feature type="compositionally biased region" description="Basic and acidic residues" evidence="5">
    <location>
        <begin position="796"/>
        <end position="817"/>
    </location>
</feature>
<feature type="compositionally biased region" description="Basic and acidic residues" evidence="5">
    <location>
        <begin position="1201"/>
        <end position="1215"/>
    </location>
</feature>
<feature type="compositionally biased region" description="Basic and acidic residues" evidence="5">
    <location>
        <begin position="865"/>
        <end position="877"/>
    </location>
</feature>
<feature type="compositionally biased region" description="Basic and acidic residues" evidence="5">
    <location>
        <begin position="718"/>
        <end position="729"/>
    </location>
</feature>
<feature type="compositionally biased region" description="Acidic residues" evidence="5">
    <location>
        <begin position="780"/>
        <end position="795"/>
    </location>
</feature>
<evidence type="ECO:0000256" key="1">
    <source>
        <dbReference type="ARBA" id="ARBA00022723"/>
    </source>
</evidence>
<evidence type="ECO:0000256" key="5">
    <source>
        <dbReference type="SAM" id="MobiDB-lite"/>
    </source>
</evidence>
<feature type="compositionally biased region" description="Low complexity" evidence="5">
    <location>
        <begin position="905"/>
        <end position="914"/>
    </location>
</feature>
<feature type="compositionally biased region" description="Basic and acidic residues" evidence="5">
    <location>
        <begin position="1284"/>
        <end position="1294"/>
    </location>
</feature>
<feature type="compositionally biased region" description="Basic and acidic residues" evidence="5">
    <location>
        <begin position="749"/>
        <end position="779"/>
    </location>
</feature>
<dbReference type="Proteomes" id="UP001292094">
    <property type="component" value="Unassembled WGS sequence"/>
</dbReference>
<feature type="domain" description="MYND-type" evidence="6">
    <location>
        <begin position="1405"/>
        <end position="1442"/>
    </location>
</feature>
<feature type="compositionally biased region" description="Basic and acidic residues" evidence="5">
    <location>
        <begin position="519"/>
        <end position="532"/>
    </location>
</feature>
<feature type="compositionally biased region" description="Basic and acidic residues" evidence="5">
    <location>
        <begin position="419"/>
        <end position="444"/>
    </location>
</feature>
<feature type="compositionally biased region" description="Polar residues" evidence="5">
    <location>
        <begin position="730"/>
        <end position="740"/>
    </location>
</feature>
<accession>A0AAE1NQL0</accession>
<keyword evidence="3" id="KW-0862">Zinc</keyword>
<organism evidence="7 8">
    <name type="scientific">Petrolisthes manimaculis</name>
    <dbReference type="NCBI Taxonomy" id="1843537"/>
    <lineage>
        <taxon>Eukaryota</taxon>
        <taxon>Metazoa</taxon>
        <taxon>Ecdysozoa</taxon>
        <taxon>Arthropoda</taxon>
        <taxon>Crustacea</taxon>
        <taxon>Multicrustacea</taxon>
        <taxon>Malacostraca</taxon>
        <taxon>Eumalacostraca</taxon>
        <taxon>Eucarida</taxon>
        <taxon>Decapoda</taxon>
        <taxon>Pleocyemata</taxon>
        <taxon>Anomura</taxon>
        <taxon>Galatheoidea</taxon>
        <taxon>Porcellanidae</taxon>
        <taxon>Petrolisthes</taxon>
    </lineage>
</organism>
<dbReference type="Gene3D" id="6.10.140.2220">
    <property type="match status" value="1"/>
</dbReference>
<feature type="compositionally biased region" description="Basic and acidic residues" evidence="5">
    <location>
        <begin position="828"/>
        <end position="847"/>
    </location>
</feature>